<dbReference type="AlphaFoldDB" id="A0AAD4CGK0"/>
<protein>
    <submittedName>
        <fullName evidence="1">Uncharacterized protein</fullName>
    </submittedName>
</protein>
<dbReference type="Proteomes" id="UP001194746">
    <property type="component" value="Unassembled WGS sequence"/>
</dbReference>
<reference evidence="1" key="2">
    <citation type="submission" date="2020-02" db="EMBL/GenBank/DDBJ databases">
        <authorList>
            <person name="Gilchrist C.L.M."/>
            <person name="Chooi Y.-H."/>
        </authorList>
    </citation>
    <scope>NUCLEOTIDE SEQUENCE</scope>
    <source>
        <strain evidence="1">MST-FP2251</strain>
    </source>
</reference>
<keyword evidence="2" id="KW-1185">Reference proteome</keyword>
<sequence>MLKSRTKHKARPLGRVADVLFQIIIHGDMSVVLNLCLLNKSTYEAIKMLEPHICRWFMRTHGTIAFDPLLTLEPWTGEQRPLTIHSLSRCFERQRIASGLARHIIPAVWGTFTPEQSSEMDLEAELRLACRLERGLYVLFHMGDIARDTEKPKHSKKPSAAVVTGRLLVLTRMLDEYHDLPPAKRRLISFQEHACHVYKVLRWGYREADIGRRRLEFRKHLDKQTEVDFHATLRMLRELMERMLLRHGPKDWHRDAKNEYSVISWFILRQSPRTLARLFLDPQEECCGLEGKTTDCGVRECHFSDPLDQYWYAWRKSPDLGCQDCDCKRRVRSWSVKPTLIDAHGREYNRAAERYLKEMWGQRHVGLHRAFTLGYFNTLLC</sequence>
<name>A0AAD4CGK0_ASPNN</name>
<evidence type="ECO:0000313" key="1">
    <source>
        <dbReference type="EMBL" id="KAF9885408.1"/>
    </source>
</evidence>
<gene>
    <name evidence="1" type="ORF">FE257_012930</name>
</gene>
<comment type="caution">
    <text evidence="1">The sequence shown here is derived from an EMBL/GenBank/DDBJ whole genome shotgun (WGS) entry which is preliminary data.</text>
</comment>
<accession>A0AAD4CGK0</accession>
<dbReference type="EMBL" id="VCAU01000096">
    <property type="protein sequence ID" value="KAF9885408.1"/>
    <property type="molecule type" value="Genomic_DNA"/>
</dbReference>
<proteinExistence type="predicted"/>
<reference evidence="1" key="1">
    <citation type="journal article" date="2019" name="Beilstein J. Org. Chem.">
        <title>Nanangenines: drimane sesquiterpenoids as the dominant metabolite cohort of a novel Australian fungus, Aspergillus nanangensis.</title>
        <authorList>
            <person name="Lacey H.J."/>
            <person name="Gilchrist C.L.M."/>
            <person name="Crombie A."/>
            <person name="Kalaitzis J.A."/>
            <person name="Vuong D."/>
            <person name="Rutledge P.J."/>
            <person name="Turner P."/>
            <person name="Pitt J.I."/>
            <person name="Lacey E."/>
            <person name="Chooi Y.H."/>
            <person name="Piggott A.M."/>
        </authorList>
    </citation>
    <scope>NUCLEOTIDE SEQUENCE</scope>
    <source>
        <strain evidence="1">MST-FP2251</strain>
    </source>
</reference>
<evidence type="ECO:0000313" key="2">
    <source>
        <dbReference type="Proteomes" id="UP001194746"/>
    </source>
</evidence>
<organism evidence="1 2">
    <name type="scientific">Aspergillus nanangensis</name>
    <dbReference type="NCBI Taxonomy" id="2582783"/>
    <lineage>
        <taxon>Eukaryota</taxon>
        <taxon>Fungi</taxon>
        <taxon>Dikarya</taxon>
        <taxon>Ascomycota</taxon>
        <taxon>Pezizomycotina</taxon>
        <taxon>Eurotiomycetes</taxon>
        <taxon>Eurotiomycetidae</taxon>
        <taxon>Eurotiales</taxon>
        <taxon>Aspergillaceae</taxon>
        <taxon>Aspergillus</taxon>
        <taxon>Aspergillus subgen. Circumdati</taxon>
    </lineage>
</organism>